<dbReference type="PROSITE" id="PS50294">
    <property type="entry name" value="WD_REPEATS_REGION"/>
    <property type="match status" value="3"/>
</dbReference>
<feature type="compositionally biased region" description="Basic and acidic residues" evidence="12">
    <location>
        <begin position="716"/>
        <end position="731"/>
    </location>
</feature>
<sequence>MVLMKRKSKASAEPDKDYILQKPAKKRNFDEEILSESDSEDEFDKAKDVESSEEEGDEETAQEKRIRLAQEYVNRMRDQDIDRELDEVSKNEVIVHRLRDEQLELAGKLKKPIADLINPDGAVEALELKCKAQKSPITCVCVSNDKKFVFADDVNEKSLRGIIKYGKVQDQKKPTGHSASVLSLALSDDFKHLVSGSSDGQILVWNPETLEFISVLRGHKGAVNGLAIRKGTGEHLYSAASDKTVKVWSLVEMSYIETLFGHMDSISAIDSLRKERAITAGGRDSTIRIWKIPEESQLVFNAEEGSCVDVVCLMNDQHFVSGDDHGTVSYWNVQRKKACFSVRAAHGCDELTGNPCWITAIAGVHNSDVFATGSWNGTVLLWRIDEEKRRFEKLLEYQVPGVVNALEFMKDGVKLIAGVGKETRLGRWKTVPKTLVLYVFCVMGCCYSSDTSSETNPEYSERSHLLANPISNSIPASSAFLREETTNRHSTSLPKRDDEQSVLNRILDETAKNIIDVSVMENHTIEQNEYMERSKQYQIKLQGLTMTSRPGKKVLGLSLPKQIQDMPFEDIASVEKVLSAMPISTADENMMVNLTWELDEAVGCIKVEKHKDLVESSKPSKNGKFISWECPTRILNRPPCLSFRTVRASGFVVDHGSVGNVGSFSSAAASSDIATMEIVLLAISAVVVIAGFVYFVSVRLIPQDSYDDIMAEKRRRLEEDDKSRTDKLKEKKLGKKKKKAPKDSTEAVVEKDMDSEHSLPNSQSEAIPSSPEQSPVASKKVVKAVSQRLEVAPEPEVEVLEQPIIAVSAVTSAAPLKSAPPSKLDIGEPHARKKRVAPKIEATVVPEVKESEAQTSLDPTPASTPVDSSSPTPPDPSSPQSAAALIKKKAKLKKLSGPSEGVVNYAAVLRKAPLSDDSIQQLIEILLNKQQNATPDAEWIQVSENSAAAAHPAYPSPKINTDVVPDRTETHGRTDSIPALKKQLEDKEVALTNAEKLSKDATETVRKLRNELIAAQSKVSTAEKVLREQTQKLQQDRTALMKENQKERDRIAAEASNYESRIQQDATIALNELRGQLRDLQRNYEAQIALTQQHKENLEEVSSEFHRVGEAHRVAVDELTKVKQEILKLNDELACVSRDGKSKMDAALENHHHEISRVQQERDAAQAALQKVEEKLSESQKSGDNSAKVLADKAEVEANLRSAREECETLKQSLRAVEESKTLEVSRLEHELGEVNARLIVAQNEAKASEAVKNEDTTDQSSSSAERIKELEKALEDERTSRLQESQSSERTADELRTKLQQAEAKADYVSPYDRFRAMSRTK</sequence>
<feature type="compositionally biased region" description="Low complexity" evidence="12">
    <location>
        <begin position="858"/>
        <end position="870"/>
    </location>
</feature>
<evidence type="ECO:0000256" key="12">
    <source>
        <dbReference type="SAM" id="MobiDB-lite"/>
    </source>
</evidence>
<dbReference type="EMBL" id="OA882518">
    <property type="protein sequence ID" value="CAD7275791.1"/>
    <property type="molecule type" value="Genomic_DNA"/>
</dbReference>
<feature type="repeat" description="WD" evidence="10">
    <location>
        <begin position="216"/>
        <end position="258"/>
    </location>
</feature>
<evidence type="ECO:0000256" key="4">
    <source>
        <dbReference type="ARBA" id="ARBA00022707"/>
    </source>
</evidence>
<comment type="subcellular location">
    <subcellularLocation>
        <location evidence="2">Endomembrane system</location>
    </subcellularLocation>
    <subcellularLocation>
        <location evidence="1">Nucleus</location>
    </subcellularLocation>
</comment>
<keyword evidence="8" id="KW-0539">Nucleus</keyword>
<dbReference type="PROSITE" id="PS50082">
    <property type="entry name" value="WD_REPEATS_2"/>
    <property type="match status" value="3"/>
</dbReference>
<evidence type="ECO:0000256" key="5">
    <source>
        <dbReference type="ARBA" id="ARBA00022737"/>
    </source>
</evidence>
<feature type="compositionally biased region" description="Basic and acidic residues" evidence="12">
    <location>
        <begin position="1247"/>
        <end position="1256"/>
    </location>
</feature>
<dbReference type="GO" id="GO:0071230">
    <property type="term" value="P:cellular response to amino acid stimulus"/>
    <property type="evidence" value="ECO:0007669"/>
    <property type="project" value="InterPro"/>
</dbReference>
<dbReference type="FunFam" id="2.130.10.10:FF:000509">
    <property type="entry name" value="U3 small nucleolar RNA-interacting protein"/>
    <property type="match status" value="1"/>
</dbReference>
<feature type="region of interest" description="Disordered" evidence="12">
    <location>
        <begin position="1"/>
        <end position="63"/>
    </location>
</feature>
<proteinExistence type="predicted"/>
<dbReference type="InterPro" id="IPR001680">
    <property type="entry name" value="WD40_rpt"/>
</dbReference>
<keyword evidence="5" id="KW-0677">Repeat</keyword>
<feature type="region of interest" description="Disordered" evidence="12">
    <location>
        <begin position="716"/>
        <end position="778"/>
    </location>
</feature>
<keyword evidence="4" id="KW-0519">Myristate</keyword>
<dbReference type="InterPro" id="IPR028209">
    <property type="entry name" value="LAMTOR1/MEH1"/>
</dbReference>
<dbReference type="InterPro" id="IPR015943">
    <property type="entry name" value="WD40/YVTN_repeat-like_dom_sf"/>
</dbReference>
<dbReference type="GO" id="GO:0032040">
    <property type="term" value="C:small-subunit processome"/>
    <property type="evidence" value="ECO:0007669"/>
    <property type="project" value="TreeGrafter"/>
</dbReference>
<gene>
    <name evidence="13" type="ORF">NMOB1V02_LOCUS3578</name>
</gene>
<feature type="compositionally biased region" description="Basic and acidic residues" evidence="12">
    <location>
        <begin position="964"/>
        <end position="974"/>
    </location>
</feature>
<dbReference type="PANTHER" id="PTHR19865:SF0">
    <property type="entry name" value="U3 SMALL NUCLEOLAR RNA-INTERACTING PROTEIN 2"/>
    <property type="match status" value="1"/>
</dbReference>
<keyword evidence="11" id="KW-0175">Coiled coil</keyword>
<feature type="compositionally biased region" description="Basic and acidic residues" evidence="12">
    <location>
        <begin position="1266"/>
        <end position="1282"/>
    </location>
</feature>
<dbReference type="GO" id="GO:0071986">
    <property type="term" value="C:Ragulator complex"/>
    <property type="evidence" value="ECO:0007669"/>
    <property type="project" value="InterPro"/>
</dbReference>
<dbReference type="GO" id="GO:0031902">
    <property type="term" value="C:late endosome membrane"/>
    <property type="evidence" value="ECO:0007669"/>
    <property type="project" value="InterPro"/>
</dbReference>
<dbReference type="OrthoDB" id="189968at2759"/>
<dbReference type="Pfam" id="PF00400">
    <property type="entry name" value="WD40"/>
    <property type="match status" value="4"/>
</dbReference>
<dbReference type="GO" id="GO:0034511">
    <property type="term" value="F:U3 snoRNA binding"/>
    <property type="evidence" value="ECO:0007669"/>
    <property type="project" value="InterPro"/>
</dbReference>
<dbReference type="Proteomes" id="UP000678499">
    <property type="component" value="Unassembled WGS sequence"/>
</dbReference>
<evidence type="ECO:0000256" key="1">
    <source>
        <dbReference type="ARBA" id="ARBA00004123"/>
    </source>
</evidence>
<dbReference type="PRINTS" id="PR00320">
    <property type="entry name" value="GPROTEINBRPT"/>
</dbReference>
<keyword evidence="14" id="KW-1185">Reference proteome</keyword>
<name>A0A7R9GCG0_9CRUS</name>
<evidence type="ECO:0000256" key="9">
    <source>
        <dbReference type="ARBA" id="ARBA00023288"/>
    </source>
</evidence>
<keyword evidence="7" id="KW-0564">Palmitate</keyword>
<dbReference type="GO" id="GO:0007040">
    <property type="term" value="P:lysosome organization"/>
    <property type="evidence" value="ECO:0007669"/>
    <property type="project" value="InterPro"/>
</dbReference>
<feature type="repeat" description="WD" evidence="10">
    <location>
        <begin position="174"/>
        <end position="215"/>
    </location>
</feature>
<organism evidence="13">
    <name type="scientific">Notodromas monacha</name>
    <dbReference type="NCBI Taxonomy" id="399045"/>
    <lineage>
        <taxon>Eukaryota</taxon>
        <taxon>Metazoa</taxon>
        <taxon>Ecdysozoa</taxon>
        <taxon>Arthropoda</taxon>
        <taxon>Crustacea</taxon>
        <taxon>Oligostraca</taxon>
        <taxon>Ostracoda</taxon>
        <taxon>Podocopa</taxon>
        <taxon>Podocopida</taxon>
        <taxon>Cypridocopina</taxon>
        <taxon>Cypridoidea</taxon>
        <taxon>Cyprididae</taxon>
        <taxon>Notodromas</taxon>
    </lineage>
</organism>
<dbReference type="InterPro" id="IPR036322">
    <property type="entry name" value="WD40_repeat_dom_sf"/>
</dbReference>
<dbReference type="EMBL" id="CAJPEX010000481">
    <property type="protein sequence ID" value="CAG0915943.1"/>
    <property type="molecule type" value="Genomic_DNA"/>
</dbReference>
<evidence type="ECO:0000256" key="8">
    <source>
        <dbReference type="ARBA" id="ARBA00023242"/>
    </source>
</evidence>
<feature type="compositionally biased region" description="Low complexity" evidence="12">
    <location>
        <begin position="948"/>
        <end position="957"/>
    </location>
</feature>
<feature type="compositionally biased region" description="Polar residues" evidence="12">
    <location>
        <begin position="758"/>
        <end position="775"/>
    </location>
</feature>
<dbReference type="GO" id="GO:0032008">
    <property type="term" value="P:positive regulation of TOR signaling"/>
    <property type="evidence" value="ECO:0007669"/>
    <property type="project" value="InterPro"/>
</dbReference>
<feature type="region of interest" description="Disordered" evidence="12">
    <location>
        <begin position="948"/>
        <end position="975"/>
    </location>
</feature>
<dbReference type="SUPFAM" id="SSF50978">
    <property type="entry name" value="WD40 repeat-like"/>
    <property type="match status" value="1"/>
</dbReference>
<feature type="region of interest" description="Disordered" evidence="12">
    <location>
        <begin position="1247"/>
        <end position="1323"/>
    </location>
</feature>
<dbReference type="PANTHER" id="PTHR19865">
    <property type="entry name" value="U3 SMALL NUCLEOLAR RNA INTERACTING PROTEIN 2"/>
    <property type="match status" value="1"/>
</dbReference>
<dbReference type="InterPro" id="IPR020472">
    <property type="entry name" value="WD40_PAC1"/>
</dbReference>
<feature type="compositionally biased region" description="Basic and acidic residues" evidence="12">
    <location>
        <begin position="741"/>
        <end position="757"/>
    </location>
</feature>
<dbReference type="GO" id="GO:0016197">
    <property type="term" value="P:endosomal transport"/>
    <property type="evidence" value="ECO:0007669"/>
    <property type="project" value="InterPro"/>
</dbReference>
<feature type="compositionally biased region" description="Acidic residues" evidence="12">
    <location>
        <begin position="51"/>
        <end position="60"/>
    </location>
</feature>
<dbReference type="Gene3D" id="2.130.10.10">
    <property type="entry name" value="YVTN repeat-like/Quinoprotein amine dehydrogenase"/>
    <property type="match status" value="1"/>
</dbReference>
<reference evidence="13" key="1">
    <citation type="submission" date="2020-11" db="EMBL/GenBank/DDBJ databases">
        <authorList>
            <person name="Tran Van P."/>
        </authorList>
    </citation>
    <scope>NUCLEOTIDE SEQUENCE</scope>
</reference>
<feature type="compositionally biased region" description="Acidic residues" evidence="12">
    <location>
        <begin position="31"/>
        <end position="43"/>
    </location>
</feature>
<evidence type="ECO:0000256" key="6">
    <source>
        <dbReference type="ARBA" id="ARBA00023136"/>
    </source>
</evidence>
<dbReference type="Pfam" id="PF15454">
    <property type="entry name" value="LAMTOR"/>
    <property type="match status" value="1"/>
</dbReference>
<evidence type="ECO:0000256" key="10">
    <source>
        <dbReference type="PROSITE-ProRule" id="PRU00221"/>
    </source>
</evidence>
<feature type="region of interest" description="Disordered" evidence="12">
    <location>
        <begin position="812"/>
        <end position="884"/>
    </location>
</feature>
<dbReference type="GO" id="GO:0042632">
    <property type="term" value="P:cholesterol homeostasis"/>
    <property type="evidence" value="ECO:0007669"/>
    <property type="project" value="InterPro"/>
</dbReference>
<feature type="coiled-coil region" evidence="11">
    <location>
        <begin position="977"/>
        <end position="1245"/>
    </location>
</feature>
<evidence type="ECO:0000256" key="3">
    <source>
        <dbReference type="ARBA" id="ARBA00022574"/>
    </source>
</evidence>
<accession>A0A7R9GCG0</accession>
<dbReference type="SMART" id="SM00320">
    <property type="entry name" value="WD40"/>
    <property type="match status" value="5"/>
</dbReference>
<keyword evidence="3 10" id="KW-0853">WD repeat</keyword>
<evidence type="ECO:0000256" key="11">
    <source>
        <dbReference type="SAM" id="Coils"/>
    </source>
</evidence>
<evidence type="ECO:0000256" key="2">
    <source>
        <dbReference type="ARBA" id="ARBA00004308"/>
    </source>
</evidence>
<protein>
    <submittedName>
        <fullName evidence="13">Uncharacterized protein</fullName>
    </submittedName>
</protein>
<evidence type="ECO:0000256" key="7">
    <source>
        <dbReference type="ARBA" id="ARBA00023139"/>
    </source>
</evidence>
<feature type="compositionally biased region" description="Basic and acidic residues" evidence="12">
    <location>
        <begin position="10"/>
        <end position="19"/>
    </location>
</feature>
<dbReference type="SMART" id="SM01262">
    <property type="entry name" value="LAMTOR"/>
    <property type="match status" value="1"/>
</dbReference>
<keyword evidence="9" id="KW-0449">Lipoprotein</keyword>
<dbReference type="InterPro" id="IPR039241">
    <property type="entry name" value="Rrp9-like"/>
</dbReference>
<dbReference type="GO" id="GO:0001919">
    <property type="term" value="P:regulation of receptor recycling"/>
    <property type="evidence" value="ECO:0007669"/>
    <property type="project" value="InterPro"/>
</dbReference>
<evidence type="ECO:0000313" key="14">
    <source>
        <dbReference type="Proteomes" id="UP000678499"/>
    </source>
</evidence>
<keyword evidence="6" id="KW-0472">Membrane</keyword>
<dbReference type="GO" id="GO:0043410">
    <property type="term" value="P:positive regulation of MAPK cascade"/>
    <property type="evidence" value="ECO:0007669"/>
    <property type="project" value="InterPro"/>
</dbReference>
<dbReference type="GO" id="GO:0045121">
    <property type="term" value="C:membrane raft"/>
    <property type="evidence" value="ECO:0007669"/>
    <property type="project" value="InterPro"/>
</dbReference>
<evidence type="ECO:0000313" key="13">
    <source>
        <dbReference type="EMBL" id="CAD7275791.1"/>
    </source>
</evidence>
<feature type="repeat" description="WD" evidence="10">
    <location>
        <begin position="259"/>
        <end position="300"/>
    </location>
</feature>
<dbReference type="CDD" id="cd00200">
    <property type="entry name" value="WD40"/>
    <property type="match status" value="1"/>
</dbReference>